<organism evidence="2 3">
    <name type="scientific">Triplophysa tibetana</name>
    <dbReference type="NCBI Taxonomy" id="1572043"/>
    <lineage>
        <taxon>Eukaryota</taxon>
        <taxon>Metazoa</taxon>
        <taxon>Chordata</taxon>
        <taxon>Craniata</taxon>
        <taxon>Vertebrata</taxon>
        <taxon>Euteleostomi</taxon>
        <taxon>Actinopterygii</taxon>
        <taxon>Neopterygii</taxon>
        <taxon>Teleostei</taxon>
        <taxon>Ostariophysi</taxon>
        <taxon>Cypriniformes</taxon>
        <taxon>Nemacheilidae</taxon>
        <taxon>Triplophysa</taxon>
    </lineage>
</organism>
<dbReference type="Proteomes" id="UP000324632">
    <property type="component" value="Chromosome 23"/>
</dbReference>
<evidence type="ECO:0000313" key="3">
    <source>
        <dbReference type="Proteomes" id="UP000324632"/>
    </source>
</evidence>
<dbReference type="PANTHER" id="PTHR16070">
    <property type="entry name" value="PROTEIN FAM222A-RELATED"/>
    <property type="match status" value="1"/>
</dbReference>
<dbReference type="AlphaFoldDB" id="A0A5A9N314"/>
<protein>
    <submittedName>
        <fullName evidence="2">Protein FAM222A</fullName>
    </submittedName>
</protein>
<feature type="compositionally biased region" description="Basic residues" evidence="1">
    <location>
        <begin position="245"/>
        <end position="255"/>
    </location>
</feature>
<dbReference type="PANTHER" id="PTHR16070:SF2">
    <property type="entry name" value="PROTEIN FAM222A"/>
    <property type="match status" value="1"/>
</dbReference>
<name>A0A5A9N314_9TELE</name>
<dbReference type="InterPro" id="IPR029340">
    <property type="entry name" value="FAM222"/>
</dbReference>
<evidence type="ECO:0000313" key="2">
    <source>
        <dbReference type="EMBL" id="KAA0704422.1"/>
    </source>
</evidence>
<gene>
    <name evidence="2" type="ORF">E1301_Tti024004</name>
</gene>
<evidence type="ECO:0000256" key="1">
    <source>
        <dbReference type="SAM" id="MobiDB-lite"/>
    </source>
</evidence>
<proteinExistence type="predicted"/>
<comment type="caution">
    <text evidence="2">The sequence shown here is derived from an EMBL/GenBank/DDBJ whole genome shotgun (WGS) entry which is preliminary data.</text>
</comment>
<accession>A0A5A9N314</accession>
<dbReference type="Pfam" id="PF15258">
    <property type="entry name" value="FAM222A"/>
    <property type="match status" value="1"/>
</dbReference>
<dbReference type="EMBL" id="SOYY01000023">
    <property type="protein sequence ID" value="KAA0704422.1"/>
    <property type="molecule type" value="Genomic_DNA"/>
</dbReference>
<sequence>MSRHLNLGEPSAVRSPCCPSAAQLDTYAQKTADNPLSIKIFQRNVRVPQHKQINRTVNSLDTSGQPFSTGRQGLLAMVKSPTAVKGLLKRCNLSPVQMAVAPYVPPSNRHGQKPCDVGPDVLAASSVSDRPVRSVIQHTSRPSNCSPAFPAGAAASCSDSALTVGGQVYAGAVLPTQKASGYLDGLDFWPPHFSQVFSPEVCVPVRHHELHSTHADFSAGQFLVPQWSGVLTTADSKSYNQHEPPHHRPHTRRRLQPYPAERGRSVSGKSPCQTSLLSSSLRSLECLVSDIRPACIKEQMLGRGDLHPPVFR</sequence>
<keyword evidence="3" id="KW-1185">Reference proteome</keyword>
<reference evidence="2 3" key="1">
    <citation type="journal article" date="2019" name="Mol. Ecol. Resour.">
        <title>Chromosome-level genome assembly of Triplophysa tibetana, a fish adapted to the harsh high-altitude environment of the Tibetan Plateau.</title>
        <authorList>
            <person name="Yang X."/>
            <person name="Liu H."/>
            <person name="Ma Z."/>
            <person name="Zou Y."/>
            <person name="Zou M."/>
            <person name="Mao Y."/>
            <person name="Li X."/>
            <person name="Wang H."/>
            <person name="Chen T."/>
            <person name="Wang W."/>
            <person name="Yang R."/>
        </authorList>
    </citation>
    <scope>NUCLEOTIDE SEQUENCE [LARGE SCALE GENOMIC DNA]</scope>
    <source>
        <strain evidence="2">TTIB1903HZAU</strain>
        <tissue evidence="2">Muscle</tissue>
    </source>
</reference>
<feature type="region of interest" description="Disordered" evidence="1">
    <location>
        <begin position="236"/>
        <end position="271"/>
    </location>
</feature>